<accession>A0A7C9LKQ0</accession>
<dbReference type="Proteomes" id="UP000483286">
    <property type="component" value="Unassembled WGS sequence"/>
</dbReference>
<evidence type="ECO:0000313" key="1">
    <source>
        <dbReference type="EMBL" id="MVN86858.1"/>
    </source>
</evidence>
<organism evidence="1 2">
    <name type="scientific">Deinococcus arboris</name>
    <dbReference type="NCBI Taxonomy" id="2682977"/>
    <lineage>
        <taxon>Bacteria</taxon>
        <taxon>Thermotogati</taxon>
        <taxon>Deinococcota</taxon>
        <taxon>Deinococci</taxon>
        <taxon>Deinococcales</taxon>
        <taxon>Deinococcaceae</taxon>
        <taxon>Deinococcus</taxon>
    </lineage>
</organism>
<dbReference type="AlphaFoldDB" id="A0A7C9LKQ0"/>
<dbReference type="EMBL" id="WQLB01000009">
    <property type="protein sequence ID" value="MVN86858.1"/>
    <property type="molecule type" value="Genomic_DNA"/>
</dbReference>
<keyword evidence="2" id="KW-1185">Reference proteome</keyword>
<reference evidence="1 2" key="1">
    <citation type="submission" date="2019-12" db="EMBL/GenBank/DDBJ databases">
        <title>Deinococcus sp. HMF7620 Genome sequencing and assembly.</title>
        <authorList>
            <person name="Kang H."/>
            <person name="Kim H."/>
            <person name="Joh K."/>
        </authorList>
    </citation>
    <scope>NUCLEOTIDE SEQUENCE [LARGE SCALE GENOMIC DNA]</scope>
    <source>
        <strain evidence="1 2">HMF7620</strain>
    </source>
</reference>
<gene>
    <name evidence="1" type="ORF">GO986_08785</name>
</gene>
<comment type="caution">
    <text evidence="1">The sequence shown here is derived from an EMBL/GenBank/DDBJ whole genome shotgun (WGS) entry which is preliminary data.</text>
</comment>
<proteinExistence type="predicted"/>
<dbReference type="RefSeq" id="WP_157458909.1">
    <property type="nucleotide sequence ID" value="NZ_WQLB01000009.1"/>
</dbReference>
<name>A0A7C9LKQ0_9DEIO</name>
<protein>
    <submittedName>
        <fullName evidence="1">Uncharacterized protein</fullName>
    </submittedName>
</protein>
<sequence>MTAATKTRTVHFFEFSAVLRDPTDPSKTTDADLEPLWRNMNRLAPIKGVPNSSFHAFWGSEMVVAIDHNRPNVVLGRSVKLRRDALPGLLSAGKFRRIMIKADEFLHETSHFAFFKDSRVIAIEYNTHAPNYRYLEKYLNDMANALSMHIDDISLTIKLDKNTVAKLLASGPVTAVEVTAHADDVATLPAGNRLVRALRGVVGDQPTRYKATVNWSRERPAKNRPRGLDDEFKADALALLEASGAIVDALKVTVEPPGGGTPRTIDLKRDRHFAAIDVLLTSERSIDTDDTYAKIIKYYNEYVIGEAKGK</sequence>
<evidence type="ECO:0000313" key="2">
    <source>
        <dbReference type="Proteomes" id="UP000483286"/>
    </source>
</evidence>